<comment type="caution">
    <text evidence="4">The sequence shown here is derived from an EMBL/GenBank/DDBJ whole genome shotgun (WGS) entry which is preliminary data.</text>
</comment>
<dbReference type="InterPro" id="IPR006140">
    <property type="entry name" value="D-isomer_DH_NAD-bd"/>
</dbReference>
<evidence type="ECO:0000313" key="4">
    <source>
        <dbReference type="EMBL" id="MQR99762.1"/>
    </source>
</evidence>
<dbReference type="Gene3D" id="3.40.50.720">
    <property type="entry name" value="NAD(P)-binding Rossmann-like Domain"/>
    <property type="match status" value="2"/>
</dbReference>
<dbReference type="InterPro" id="IPR036291">
    <property type="entry name" value="NAD(P)-bd_dom_sf"/>
</dbReference>
<dbReference type="GO" id="GO:0016491">
    <property type="term" value="F:oxidoreductase activity"/>
    <property type="evidence" value="ECO:0007669"/>
    <property type="project" value="UniProtKB-KW"/>
</dbReference>
<keyword evidence="4" id="KW-0670">Pyruvate</keyword>
<dbReference type="CDD" id="cd12164">
    <property type="entry name" value="GDH_like_2"/>
    <property type="match status" value="1"/>
</dbReference>
<evidence type="ECO:0000256" key="1">
    <source>
        <dbReference type="ARBA" id="ARBA00023002"/>
    </source>
</evidence>
<feature type="domain" description="D-isomer specific 2-hydroxyacid dehydrogenase NAD-binding" evidence="3">
    <location>
        <begin position="105"/>
        <end position="278"/>
    </location>
</feature>
<dbReference type="AlphaFoldDB" id="A0A7X1VPZ4"/>
<dbReference type="PANTHER" id="PTHR43333:SF1">
    <property type="entry name" value="D-ISOMER SPECIFIC 2-HYDROXYACID DEHYDROGENASE NAD-BINDING DOMAIN-CONTAINING PROTEIN"/>
    <property type="match status" value="1"/>
</dbReference>
<dbReference type="Proteomes" id="UP000432209">
    <property type="component" value="Unassembled WGS sequence"/>
</dbReference>
<evidence type="ECO:0000256" key="2">
    <source>
        <dbReference type="ARBA" id="ARBA00023027"/>
    </source>
</evidence>
<dbReference type="PANTHER" id="PTHR43333">
    <property type="entry name" value="2-HACID_DH_C DOMAIN-CONTAINING PROTEIN"/>
    <property type="match status" value="1"/>
</dbReference>
<dbReference type="SUPFAM" id="SSF51735">
    <property type="entry name" value="NAD(P)-binding Rossmann-fold domains"/>
    <property type="match status" value="1"/>
</dbReference>
<dbReference type="EMBL" id="WIPH01000031">
    <property type="protein sequence ID" value="MQR99762.1"/>
    <property type="molecule type" value="Genomic_DNA"/>
</dbReference>
<organism evidence="4 5">
    <name type="scientific">Gluconobacter aidae</name>
    <dbReference type="NCBI Taxonomy" id="2662454"/>
    <lineage>
        <taxon>Bacteria</taxon>
        <taxon>Pseudomonadati</taxon>
        <taxon>Pseudomonadota</taxon>
        <taxon>Alphaproteobacteria</taxon>
        <taxon>Acetobacterales</taxon>
        <taxon>Acetobacteraceae</taxon>
        <taxon>Gluconobacter</taxon>
    </lineage>
</organism>
<dbReference type="RefSeq" id="WP_153431416.1">
    <property type="nucleotide sequence ID" value="NZ_WIPH01000031.1"/>
</dbReference>
<reference evidence="4 5" key="1">
    <citation type="submission" date="2019-10" db="EMBL/GenBank/DDBJ databases">
        <title>Gluconobacter aidae sp. nov., a novel species of acetic acid bacteria isolated in Thailand.</title>
        <authorList>
            <person name="Yukphan P."/>
            <person name="Charoenyingcharoen P."/>
            <person name="Malimas S."/>
            <person name="Muramatsu Y."/>
            <person name="Nakagawa Y."/>
            <person name="Tanasupawat S."/>
            <person name="Yamada Y."/>
        </authorList>
    </citation>
    <scope>NUCLEOTIDE SEQUENCE [LARGE SCALE GENOMIC DNA]</scope>
    <source>
        <strain evidence="4 5">AC10</strain>
    </source>
</reference>
<evidence type="ECO:0000313" key="5">
    <source>
        <dbReference type="Proteomes" id="UP000432209"/>
    </source>
</evidence>
<protein>
    <submittedName>
        <fullName evidence="4">Glyoxylate/hydroxypyruvate reductase A</fullName>
    </submittedName>
</protein>
<dbReference type="Pfam" id="PF02826">
    <property type="entry name" value="2-Hacid_dh_C"/>
    <property type="match status" value="1"/>
</dbReference>
<sequence length="313" mass="34530">MTTLAISAEGPNAWEGWRNAFAEAAPDLKTVSWFDPDFDPAQADYALVWDPAPGEMAKMRHMRAILCSGAGVNQLVHRPDFPKDVPLVRMGGDQTADLMSDYVLWAIISLLRDARTWALQQENRVFRRNLEYRTSAQTQVGILGFGNLGSAVARRLSQAGFGVSAWCRREREVEDVALYFGEDGKVKMLGKTDILVNLLPSTPQTKGLIDAAFLSHLKPGAGIVNAGRGDQVVADDLLAALDDGRMLGAVLDVFEHEPLPETSRFWAHPKVFVTPHVAAEASFRMQAVYLADVIRQIEAGQTPPLTYHPEWGY</sequence>
<accession>A0A7X1VPZ4</accession>
<keyword evidence="1" id="KW-0560">Oxidoreductase</keyword>
<dbReference type="GO" id="GO:0051287">
    <property type="term" value="F:NAD binding"/>
    <property type="evidence" value="ECO:0007669"/>
    <property type="project" value="InterPro"/>
</dbReference>
<evidence type="ECO:0000259" key="3">
    <source>
        <dbReference type="Pfam" id="PF02826"/>
    </source>
</evidence>
<gene>
    <name evidence="4" type="ORF">GFJ39_11260</name>
</gene>
<proteinExistence type="predicted"/>
<name>A0A7X1VPZ4_9PROT</name>
<keyword evidence="2" id="KW-0520">NAD</keyword>
<keyword evidence="5" id="KW-1185">Reference proteome</keyword>